<keyword evidence="2" id="KW-0732">Signal</keyword>
<proteinExistence type="predicted"/>
<sequence length="106" mass="12578">MNKYFAISIFIIALIGVMNAQNYKTQTKAGPYDYNLIPDFPVDHGFELETTTKAPKRTKKPKTTKKPRRCRTTKRIKIPDTKLPNECKRYPYPQYCRRLRGNIRFY</sequence>
<evidence type="ECO:0000256" key="1">
    <source>
        <dbReference type="SAM" id="MobiDB-lite"/>
    </source>
</evidence>
<dbReference type="Proteomes" id="UP000046392">
    <property type="component" value="Unplaced"/>
</dbReference>
<dbReference type="WBParaSite" id="SPAL_0001762200.1">
    <property type="protein sequence ID" value="SPAL_0001762200.1"/>
    <property type="gene ID" value="SPAL_0001762200"/>
</dbReference>
<feature type="compositionally biased region" description="Basic residues" evidence="1">
    <location>
        <begin position="54"/>
        <end position="71"/>
    </location>
</feature>
<evidence type="ECO:0000313" key="4">
    <source>
        <dbReference type="WBParaSite" id="SPAL_0001762200.1"/>
    </source>
</evidence>
<evidence type="ECO:0000256" key="2">
    <source>
        <dbReference type="SAM" id="SignalP"/>
    </source>
</evidence>
<organism evidence="3 4">
    <name type="scientific">Strongyloides papillosus</name>
    <name type="common">Intestinal threadworm</name>
    <dbReference type="NCBI Taxonomy" id="174720"/>
    <lineage>
        <taxon>Eukaryota</taxon>
        <taxon>Metazoa</taxon>
        <taxon>Ecdysozoa</taxon>
        <taxon>Nematoda</taxon>
        <taxon>Chromadorea</taxon>
        <taxon>Rhabditida</taxon>
        <taxon>Tylenchina</taxon>
        <taxon>Panagrolaimomorpha</taxon>
        <taxon>Strongyloidoidea</taxon>
        <taxon>Strongyloididae</taxon>
        <taxon>Strongyloides</taxon>
    </lineage>
</organism>
<name>A0A0N5CIG6_STREA</name>
<accession>A0A0N5CIG6</accession>
<dbReference type="AlphaFoldDB" id="A0A0N5CIG6"/>
<feature type="region of interest" description="Disordered" evidence="1">
    <location>
        <begin position="48"/>
        <end position="71"/>
    </location>
</feature>
<feature type="chain" id="PRO_5005895979" evidence="2">
    <location>
        <begin position="21"/>
        <end position="106"/>
    </location>
</feature>
<feature type="signal peptide" evidence="2">
    <location>
        <begin position="1"/>
        <end position="20"/>
    </location>
</feature>
<protein>
    <submittedName>
        <fullName evidence="4">Secreted protein</fullName>
    </submittedName>
</protein>
<evidence type="ECO:0000313" key="3">
    <source>
        <dbReference type="Proteomes" id="UP000046392"/>
    </source>
</evidence>
<reference evidence="4" key="1">
    <citation type="submission" date="2017-02" db="UniProtKB">
        <authorList>
            <consortium name="WormBaseParasite"/>
        </authorList>
    </citation>
    <scope>IDENTIFICATION</scope>
</reference>
<keyword evidence="3" id="KW-1185">Reference proteome</keyword>